<feature type="transmembrane region" description="Helical" evidence="1">
    <location>
        <begin position="139"/>
        <end position="157"/>
    </location>
</feature>
<dbReference type="Pfam" id="PF06197">
    <property type="entry name" value="DUF998"/>
    <property type="match status" value="1"/>
</dbReference>
<proteinExistence type="predicted"/>
<evidence type="ECO:0000313" key="2">
    <source>
        <dbReference type="EMBL" id="SDJ95072.1"/>
    </source>
</evidence>
<feature type="transmembrane region" description="Helical" evidence="1">
    <location>
        <begin position="56"/>
        <end position="78"/>
    </location>
</feature>
<keyword evidence="1" id="KW-1133">Transmembrane helix</keyword>
<evidence type="ECO:0000313" key="3">
    <source>
        <dbReference type="Proteomes" id="UP000326500"/>
    </source>
</evidence>
<organism evidence="2 3">
    <name type="scientific">Methanoculleus thermophilus</name>
    <dbReference type="NCBI Taxonomy" id="2200"/>
    <lineage>
        <taxon>Archaea</taxon>
        <taxon>Methanobacteriati</taxon>
        <taxon>Methanobacteriota</taxon>
        <taxon>Stenosarchaea group</taxon>
        <taxon>Methanomicrobia</taxon>
        <taxon>Methanomicrobiales</taxon>
        <taxon>Methanomicrobiaceae</taxon>
        <taxon>Methanoculleus</taxon>
    </lineage>
</organism>
<reference evidence="2 3" key="1">
    <citation type="submission" date="2016-10" db="EMBL/GenBank/DDBJ databases">
        <authorList>
            <person name="Varghese N."/>
            <person name="Submissions S."/>
        </authorList>
    </citation>
    <scope>NUCLEOTIDE SEQUENCE [LARGE SCALE GENOMIC DNA]</scope>
    <source>
        <strain evidence="2 3">DSM 2373</strain>
    </source>
</reference>
<feature type="transmembrane region" description="Helical" evidence="1">
    <location>
        <begin position="177"/>
        <end position="195"/>
    </location>
</feature>
<evidence type="ECO:0000256" key="1">
    <source>
        <dbReference type="SAM" id="Phobius"/>
    </source>
</evidence>
<keyword evidence="1" id="KW-0812">Transmembrane</keyword>
<sequence length="203" mass="21062">MYRTDPADGSRTIAGVLLFLLPVQFMTVLMAGAAMASGYSIYTNAISDLGVIAATAWLFNASLFVAGLLNIAGGYFLYRSYGKGWILPVFVIAGIGAIGAAVFTLDIPGIHGLFALAAFLFFNLEAIAGSTLVQGPLKAIAIIAGTLGLIFLAAHAASDFGVLDLYGPIGHGGSERMIVYPALFWLAAFGGYLMAPATSSRSP</sequence>
<feature type="transmembrane region" description="Helical" evidence="1">
    <location>
        <begin position="109"/>
        <end position="127"/>
    </location>
</feature>
<protein>
    <submittedName>
        <fullName evidence="2">Hypothetical membrane protein</fullName>
    </submittedName>
</protein>
<keyword evidence="1" id="KW-0472">Membrane</keyword>
<dbReference type="AlphaFoldDB" id="A0A1G8XWS2"/>
<dbReference type="OrthoDB" id="46160at2157"/>
<dbReference type="EMBL" id="FNFT01000002">
    <property type="protein sequence ID" value="SDJ95072.1"/>
    <property type="molecule type" value="Genomic_DNA"/>
</dbReference>
<name>A0A1G8XWS2_9EURY</name>
<dbReference type="RefSeq" id="WP_066955181.1">
    <property type="nucleotide sequence ID" value="NZ_BCNX01000004.1"/>
</dbReference>
<dbReference type="Proteomes" id="UP000326500">
    <property type="component" value="Unassembled WGS sequence"/>
</dbReference>
<keyword evidence="3" id="KW-1185">Reference proteome</keyword>
<gene>
    <name evidence="2" type="ORF">SAMN04488571_10294</name>
</gene>
<dbReference type="InterPro" id="IPR009339">
    <property type="entry name" value="DUF998"/>
</dbReference>
<feature type="transmembrane region" description="Helical" evidence="1">
    <location>
        <begin position="12"/>
        <end position="36"/>
    </location>
</feature>
<accession>A0A1G8XWS2</accession>
<feature type="transmembrane region" description="Helical" evidence="1">
    <location>
        <begin position="85"/>
        <end position="103"/>
    </location>
</feature>